<dbReference type="Pfam" id="PF06258">
    <property type="entry name" value="Mito_fiss_Elm1"/>
    <property type="match status" value="1"/>
</dbReference>
<dbReference type="VEuPathDB" id="FungiDB:AeMF1_003481"/>
<dbReference type="AlphaFoldDB" id="A0A6G0WLS0"/>
<protein>
    <recommendedName>
        <fullName evidence="3">Mitochondrial fission protein ELM1</fullName>
    </recommendedName>
</protein>
<dbReference type="PANTHER" id="PTHR33986">
    <property type="entry name" value="OS02G0535700 PROTEIN"/>
    <property type="match status" value="1"/>
</dbReference>
<sequence length="357" mass="39355">MTLLSRRRKLILVLGNGAAGAEKQALALASKVQAYLPTEENVSVAMSRVPYSSRFFARLPPIAHVLFARSTNNPWIGYAHPLPNEAPDIVIGCGRSTVALCAGLKQAFPQVFNIQIQHPRTFLYHFDAIITPQHDFPSCPPPQNVYLTPGTICDISPKSLASARQQWRHSVEESWASYPHRKIAVLIGGSCRGYSLTLERAQHLVQHLQKVGATAPITLLVTFSRRTPHDVAAFLHHELPLKFSSSYIWDGHGENPFMGFLSHADAIITTPDSISMTTEAIVTGKPTFVFDMAQCKGKFKAFHEHLKSNHLAAPLDDLDAMALGNTISYASRQETMDAGVVPALVDAMSRRWTQLTL</sequence>
<evidence type="ECO:0008006" key="3">
    <source>
        <dbReference type="Google" id="ProtNLM"/>
    </source>
</evidence>
<keyword evidence="2" id="KW-1185">Reference proteome</keyword>
<reference evidence="1 2" key="1">
    <citation type="submission" date="2019-07" db="EMBL/GenBank/DDBJ databases">
        <title>Genomics analysis of Aphanomyces spp. identifies a new class of oomycete effector associated with host adaptation.</title>
        <authorList>
            <person name="Gaulin E."/>
        </authorList>
    </citation>
    <scope>NUCLEOTIDE SEQUENCE [LARGE SCALE GENOMIC DNA]</scope>
    <source>
        <strain evidence="1 2">ATCC 201684</strain>
    </source>
</reference>
<dbReference type="SUPFAM" id="SSF53756">
    <property type="entry name" value="UDP-Glycosyltransferase/glycogen phosphorylase"/>
    <property type="match status" value="1"/>
</dbReference>
<evidence type="ECO:0000313" key="2">
    <source>
        <dbReference type="Proteomes" id="UP000481153"/>
    </source>
</evidence>
<dbReference type="PANTHER" id="PTHR33986:SF15">
    <property type="entry name" value="MITOCHONDRIAL FISSION PROTEIN ELM1"/>
    <property type="match status" value="1"/>
</dbReference>
<dbReference type="InterPro" id="IPR009367">
    <property type="entry name" value="Elm1-like"/>
</dbReference>
<comment type="caution">
    <text evidence="1">The sequence shown here is derived from an EMBL/GenBank/DDBJ whole genome shotgun (WGS) entry which is preliminary data.</text>
</comment>
<evidence type="ECO:0000313" key="1">
    <source>
        <dbReference type="EMBL" id="KAF0728231.1"/>
    </source>
</evidence>
<dbReference type="Proteomes" id="UP000481153">
    <property type="component" value="Unassembled WGS sequence"/>
</dbReference>
<gene>
    <name evidence="1" type="ORF">Ae201684_013882</name>
</gene>
<name>A0A6G0WLS0_9STRA</name>
<organism evidence="1 2">
    <name type="scientific">Aphanomyces euteiches</name>
    <dbReference type="NCBI Taxonomy" id="100861"/>
    <lineage>
        <taxon>Eukaryota</taxon>
        <taxon>Sar</taxon>
        <taxon>Stramenopiles</taxon>
        <taxon>Oomycota</taxon>
        <taxon>Saprolegniomycetes</taxon>
        <taxon>Saprolegniales</taxon>
        <taxon>Verrucalvaceae</taxon>
        <taxon>Aphanomyces</taxon>
    </lineage>
</organism>
<accession>A0A6G0WLS0</accession>
<proteinExistence type="predicted"/>
<dbReference type="EMBL" id="VJMJ01000180">
    <property type="protein sequence ID" value="KAF0728231.1"/>
    <property type="molecule type" value="Genomic_DNA"/>
</dbReference>